<dbReference type="Proteomes" id="UP000247409">
    <property type="component" value="Unassembled WGS sequence"/>
</dbReference>
<feature type="region of interest" description="Disordered" evidence="1">
    <location>
        <begin position="321"/>
        <end position="353"/>
    </location>
</feature>
<dbReference type="Pfam" id="PF04818">
    <property type="entry name" value="CID"/>
    <property type="match status" value="1"/>
</dbReference>
<feature type="region of interest" description="Disordered" evidence="1">
    <location>
        <begin position="661"/>
        <end position="688"/>
    </location>
</feature>
<sequence>MFHQSNYVSNAPPHAPSAPPPSIRPPLDLSSIPPTFQEAALEYDAFLNELTWNSKQVINQLTTIAADNLSAADAISSVIEQRIFNAAPTIKLPFLYLMDSIVKNVGRRYLSRFAENLFHTFTDAYAVAPPTVRMSLRRMLSTWPDIYGFELVNAMTTRANQIDATPYGQMHPHAPPPSAMHHPPHQPPPYFAQPPRVPIPPAPHARVQAAPQPAIPVLHSQPIHPAPIPVSQVPPVPARALPLRSSLRSAPARPAVLPPPPVEFVQLERMMTQVIRNASMGALPSNHQLFTLNSMITSQLQSTPPIVQRNALLRYQRQLRDISSAPRHRNTPTPTTPSTSAPSSVPPPSQVPRATVSNVLNNLLRAMPPGLLHTVQSVAQSSRPMPTASVADPPSPAVLTRHPAAPRLPNSAAPSFPAAPTSPVLLFANLKNMSHHAGVRSLYTDLPYLSKSDGMRFATKEALREHLDWLFRQNRRKRGTREQVVVGGQSRGWFDTLDVFLGTVDPNAKPTNPSVNKKNVEDDNDDRTVSVVEAKSDNDICAACHEAFETFWDDDKHAWMLRDCTRTDDDELYHVKCMQYAVLNADESDDIPQQQEDDGIKPDIENTSPASTNIITNSQGFSSTNVKTDPMPKPNSAAAEAVPSTNGIKTELAKLRVEETGARGSTANFASQVESSNKGSTESHASYQTGMLKKEHELAKQGGEFVDPTANNGEGMSLASVSATDKKDMKGHLTDGHPTTEDTKQEPLELKGNRNTQVTSTPPSGQKRKRMDNEAEWPSGQNVMETTVIGSAELKGVEIPERPSKRQKESVSKGNS</sequence>
<dbReference type="SMART" id="SM00582">
    <property type="entry name" value="RPR"/>
    <property type="match status" value="1"/>
</dbReference>
<dbReference type="InterPro" id="IPR008942">
    <property type="entry name" value="ENTH_VHS"/>
</dbReference>
<dbReference type="Gene3D" id="1.25.40.90">
    <property type="match status" value="1"/>
</dbReference>
<feature type="compositionally biased region" description="Polar residues" evidence="1">
    <location>
        <begin position="605"/>
        <end position="627"/>
    </location>
</feature>
<dbReference type="GO" id="GO:0006369">
    <property type="term" value="P:termination of RNA polymerase II transcription"/>
    <property type="evidence" value="ECO:0007669"/>
    <property type="project" value="InterPro"/>
</dbReference>
<comment type="caution">
    <text evidence="3">The sequence shown here is derived from an EMBL/GenBank/DDBJ whole genome shotgun (WGS) entry which is preliminary data.</text>
</comment>
<dbReference type="STRING" id="448386.A0A2V3J430"/>
<evidence type="ECO:0000256" key="1">
    <source>
        <dbReference type="SAM" id="MobiDB-lite"/>
    </source>
</evidence>
<feature type="region of interest" description="Disordered" evidence="1">
    <location>
        <begin position="505"/>
        <end position="524"/>
    </location>
</feature>
<feature type="compositionally biased region" description="Polar residues" evidence="1">
    <location>
        <begin position="779"/>
        <end position="789"/>
    </location>
</feature>
<dbReference type="GO" id="GO:0000993">
    <property type="term" value="F:RNA polymerase II complex binding"/>
    <property type="evidence" value="ECO:0007669"/>
    <property type="project" value="InterPro"/>
</dbReference>
<feature type="region of interest" description="Disordered" evidence="1">
    <location>
        <begin position="1"/>
        <end position="27"/>
    </location>
</feature>
<dbReference type="GO" id="GO:0005849">
    <property type="term" value="C:mRNA cleavage factor complex"/>
    <property type="evidence" value="ECO:0007669"/>
    <property type="project" value="TreeGrafter"/>
</dbReference>
<name>A0A2V3J430_9FLOR</name>
<organism evidence="3 4">
    <name type="scientific">Gracilariopsis chorda</name>
    <dbReference type="NCBI Taxonomy" id="448386"/>
    <lineage>
        <taxon>Eukaryota</taxon>
        <taxon>Rhodophyta</taxon>
        <taxon>Florideophyceae</taxon>
        <taxon>Rhodymeniophycidae</taxon>
        <taxon>Gracilariales</taxon>
        <taxon>Gracilariaceae</taxon>
        <taxon>Gracilariopsis</taxon>
    </lineage>
</organism>
<dbReference type="PANTHER" id="PTHR15921">
    <property type="entry name" value="PRE-MRNA CLEAVAGE COMPLEX II"/>
    <property type="match status" value="1"/>
</dbReference>
<dbReference type="SUPFAM" id="SSF48464">
    <property type="entry name" value="ENTH/VHS domain"/>
    <property type="match status" value="1"/>
</dbReference>
<evidence type="ECO:0000313" key="4">
    <source>
        <dbReference type="Proteomes" id="UP000247409"/>
    </source>
</evidence>
<dbReference type="GO" id="GO:0003729">
    <property type="term" value="F:mRNA binding"/>
    <property type="evidence" value="ECO:0007669"/>
    <property type="project" value="InterPro"/>
</dbReference>
<feature type="domain" description="CID" evidence="2">
    <location>
        <begin position="35"/>
        <end position="163"/>
    </location>
</feature>
<feature type="compositionally biased region" description="Basic and acidic residues" evidence="1">
    <location>
        <begin position="795"/>
        <end position="816"/>
    </location>
</feature>
<proteinExistence type="predicted"/>
<keyword evidence="4" id="KW-1185">Reference proteome</keyword>
<dbReference type="InterPro" id="IPR006569">
    <property type="entry name" value="CID_dom"/>
</dbReference>
<evidence type="ECO:0000313" key="3">
    <source>
        <dbReference type="EMBL" id="PXF49145.1"/>
    </source>
</evidence>
<protein>
    <submittedName>
        <fullName evidence="3">Pre-mRNA cleavage complex 2 protein Pcf11</fullName>
    </submittedName>
</protein>
<dbReference type="InterPro" id="IPR047415">
    <property type="entry name" value="Pcf11_CID"/>
</dbReference>
<feature type="compositionally biased region" description="Basic and acidic residues" evidence="1">
    <location>
        <begin position="724"/>
        <end position="752"/>
    </location>
</feature>
<feature type="compositionally biased region" description="Pro residues" evidence="1">
    <location>
        <begin position="13"/>
        <end position="24"/>
    </location>
</feature>
<dbReference type="CDD" id="cd16982">
    <property type="entry name" value="CID_Pcf11"/>
    <property type="match status" value="1"/>
</dbReference>
<dbReference type="EMBL" id="NBIV01000008">
    <property type="protein sequence ID" value="PXF49145.1"/>
    <property type="molecule type" value="Genomic_DNA"/>
</dbReference>
<dbReference type="OrthoDB" id="343582at2759"/>
<feature type="region of interest" description="Disordered" evidence="1">
    <location>
        <begin position="722"/>
        <end position="816"/>
    </location>
</feature>
<gene>
    <name evidence="3" type="ORF">BWQ96_01094</name>
</gene>
<dbReference type="InterPro" id="IPR045154">
    <property type="entry name" value="PCF11-like"/>
</dbReference>
<feature type="compositionally biased region" description="Polar residues" evidence="1">
    <location>
        <begin position="753"/>
        <end position="764"/>
    </location>
</feature>
<accession>A0A2V3J430</accession>
<dbReference type="AlphaFoldDB" id="A0A2V3J430"/>
<dbReference type="GO" id="GO:0031124">
    <property type="term" value="P:mRNA 3'-end processing"/>
    <property type="evidence" value="ECO:0007669"/>
    <property type="project" value="InterPro"/>
</dbReference>
<evidence type="ECO:0000259" key="2">
    <source>
        <dbReference type="PROSITE" id="PS51391"/>
    </source>
</evidence>
<feature type="region of interest" description="Disordered" evidence="1">
    <location>
        <begin position="590"/>
        <end position="645"/>
    </location>
</feature>
<feature type="compositionally biased region" description="Low complexity" evidence="1">
    <location>
        <begin position="331"/>
        <end position="343"/>
    </location>
</feature>
<feature type="compositionally biased region" description="Polar residues" evidence="1">
    <location>
        <begin position="663"/>
        <end position="688"/>
    </location>
</feature>
<dbReference type="GO" id="GO:0005737">
    <property type="term" value="C:cytoplasm"/>
    <property type="evidence" value="ECO:0007669"/>
    <property type="project" value="TreeGrafter"/>
</dbReference>
<dbReference type="PROSITE" id="PS51391">
    <property type="entry name" value="CID"/>
    <property type="match status" value="1"/>
</dbReference>
<reference evidence="3 4" key="1">
    <citation type="journal article" date="2018" name="Mol. Biol. Evol.">
        <title>Analysis of the draft genome of the red seaweed Gracilariopsis chorda provides insights into genome size evolution in Rhodophyta.</title>
        <authorList>
            <person name="Lee J."/>
            <person name="Yang E.C."/>
            <person name="Graf L."/>
            <person name="Yang J.H."/>
            <person name="Qiu H."/>
            <person name="Zel Zion U."/>
            <person name="Chan C.X."/>
            <person name="Stephens T.G."/>
            <person name="Weber A.P.M."/>
            <person name="Boo G.H."/>
            <person name="Boo S.M."/>
            <person name="Kim K.M."/>
            <person name="Shin Y."/>
            <person name="Jung M."/>
            <person name="Lee S.J."/>
            <person name="Yim H.S."/>
            <person name="Lee J.H."/>
            <person name="Bhattacharya D."/>
            <person name="Yoon H.S."/>
        </authorList>
    </citation>
    <scope>NUCLEOTIDE SEQUENCE [LARGE SCALE GENOMIC DNA]</scope>
    <source>
        <strain evidence="3 4">SKKU-2015</strain>
        <tissue evidence="3">Whole body</tissue>
    </source>
</reference>
<feature type="region of interest" description="Disordered" evidence="1">
    <location>
        <begin position="377"/>
        <end position="397"/>
    </location>
</feature>
<dbReference type="PANTHER" id="PTHR15921:SF3">
    <property type="entry name" value="PRE-MRNA CLEAVAGE COMPLEX 2 PROTEIN PCF11"/>
    <property type="match status" value="1"/>
</dbReference>